<gene>
    <name evidence="1" type="ORF">PFISCL1PPCAC_19873</name>
</gene>
<evidence type="ECO:0008006" key="3">
    <source>
        <dbReference type="Google" id="ProtNLM"/>
    </source>
</evidence>
<organism evidence="1 2">
    <name type="scientific">Pristionchus fissidentatus</name>
    <dbReference type="NCBI Taxonomy" id="1538716"/>
    <lineage>
        <taxon>Eukaryota</taxon>
        <taxon>Metazoa</taxon>
        <taxon>Ecdysozoa</taxon>
        <taxon>Nematoda</taxon>
        <taxon>Chromadorea</taxon>
        <taxon>Rhabditida</taxon>
        <taxon>Rhabditina</taxon>
        <taxon>Diplogasteromorpha</taxon>
        <taxon>Diplogasteroidea</taxon>
        <taxon>Neodiplogasteridae</taxon>
        <taxon>Pristionchus</taxon>
    </lineage>
</organism>
<comment type="caution">
    <text evidence="1">The sequence shown here is derived from an EMBL/GenBank/DDBJ whole genome shotgun (WGS) entry which is preliminary data.</text>
</comment>
<keyword evidence="2" id="KW-1185">Reference proteome</keyword>
<evidence type="ECO:0000313" key="2">
    <source>
        <dbReference type="Proteomes" id="UP001432322"/>
    </source>
</evidence>
<name>A0AAV5W8M8_9BILA</name>
<sequence length="79" mass="9353">LKVYELGLSRVLMTVDIFIFFRGAPVGARWRHIEIAFSSFTQSLIKLIFHPCCFWGGGKKAWRSERAQRQHARLRRKFE</sequence>
<protein>
    <recommendedName>
        <fullName evidence="3">G protein-coupled receptor</fullName>
    </recommendedName>
</protein>
<evidence type="ECO:0000313" key="1">
    <source>
        <dbReference type="EMBL" id="GMT28576.1"/>
    </source>
</evidence>
<accession>A0AAV5W8M8</accession>
<feature type="non-terminal residue" evidence="1">
    <location>
        <position position="1"/>
    </location>
</feature>
<dbReference type="AlphaFoldDB" id="A0AAV5W8M8"/>
<dbReference type="Proteomes" id="UP001432322">
    <property type="component" value="Unassembled WGS sequence"/>
</dbReference>
<reference evidence="1" key="1">
    <citation type="submission" date="2023-10" db="EMBL/GenBank/DDBJ databases">
        <title>Genome assembly of Pristionchus species.</title>
        <authorList>
            <person name="Yoshida K."/>
            <person name="Sommer R.J."/>
        </authorList>
    </citation>
    <scope>NUCLEOTIDE SEQUENCE</scope>
    <source>
        <strain evidence="1">RS5133</strain>
    </source>
</reference>
<dbReference type="EMBL" id="BTSY01000005">
    <property type="protein sequence ID" value="GMT28576.1"/>
    <property type="molecule type" value="Genomic_DNA"/>
</dbReference>
<proteinExistence type="predicted"/>